<dbReference type="AlphaFoldDB" id="A0A7C3VIW3"/>
<reference evidence="1" key="1">
    <citation type="journal article" date="2020" name="mSystems">
        <title>Genome- and Community-Level Interaction Insights into Carbon Utilization and Element Cycling Functions of Hydrothermarchaeota in Hydrothermal Sediment.</title>
        <authorList>
            <person name="Zhou Z."/>
            <person name="Liu Y."/>
            <person name="Xu W."/>
            <person name="Pan J."/>
            <person name="Luo Z.H."/>
            <person name="Li M."/>
        </authorList>
    </citation>
    <scope>NUCLEOTIDE SEQUENCE [LARGE SCALE GENOMIC DNA]</scope>
    <source>
        <strain evidence="1">SpSt-374</strain>
    </source>
</reference>
<organism evidence="1">
    <name type="scientific">Planktothricoides sp. SpSt-374</name>
    <dbReference type="NCBI Taxonomy" id="2282167"/>
    <lineage>
        <taxon>Bacteria</taxon>
        <taxon>Bacillati</taxon>
        <taxon>Cyanobacteriota</taxon>
        <taxon>Cyanophyceae</taxon>
        <taxon>Oscillatoriophycideae</taxon>
        <taxon>Oscillatoriales</taxon>
        <taxon>Oscillatoriaceae</taxon>
        <taxon>Planktothricoides</taxon>
    </lineage>
</organism>
<evidence type="ECO:0000313" key="1">
    <source>
        <dbReference type="EMBL" id="HGG02492.1"/>
    </source>
</evidence>
<proteinExistence type="predicted"/>
<name>A0A7C3VIW3_9CYAN</name>
<sequence length="59" mass="6587">MIESFFVFFVVNANPAACRGVGVACAQRIAFGRFISRQKTQNLSPECFTLTAEREVMLL</sequence>
<accession>A0A7C3VIW3</accession>
<dbReference type="EMBL" id="DSPX01000188">
    <property type="protein sequence ID" value="HGG02492.1"/>
    <property type="molecule type" value="Genomic_DNA"/>
</dbReference>
<protein>
    <submittedName>
        <fullName evidence="1">Uncharacterized protein</fullName>
    </submittedName>
</protein>
<gene>
    <name evidence="1" type="ORF">ENR15_18060</name>
</gene>
<comment type="caution">
    <text evidence="1">The sequence shown here is derived from an EMBL/GenBank/DDBJ whole genome shotgun (WGS) entry which is preliminary data.</text>
</comment>